<organism evidence="2 3">
    <name type="scientific">Hymenobacter coccineus</name>
    <dbReference type="NCBI Taxonomy" id="1908235"/>
    <lineage>
        <taxon>Bacteria</taxon>
        <taxon>Pseudomonadati</taxon>
        <taxon>Bacteroidota</taxon>
        <taxon>Cytophagia</taxon>
        <taxon>Cytophagales</taxon>
        <taxon>Hymenobacteraceae</taxon>
        <taxon>Hymenobacter</taxon>
    </lineage>
</organism>
<feature type="signal peptide" evidence="1">
    <location>
        <begin position="1"/>
        <end position="19"/>
    </location>
</feature>
<sequence>MKKSLLICLPALLTATACVNSLTDYNVSPKQATVVPGVTLVSAAQLGLARAMVSPNVNTNIFELIVQYWAETTYFDESIYNIDSRPIPRNFWRLLFLGNGSSDPTVAPGVLLNLTQAKTVITADNTLDAAVKANQLACIEVLSVYAWTVLVDTYGNVPYTEALDFNKPQPKYDDAATIYTDLFARLNAAITSMKSGSAGLGSADLVYGGNMTSWIKFANSLKLRMAITTADANAAQAKTQAEQAAPNVFAANGDQANFVFQAAPPNANPLWENLVQSGRKDFVGTDFFINQLETLQDPRLPKYFQVAAAGMAPGTYIGGVYGTNNNASSFSQPGVALQDPTLPAVLESYSEVEFLLAEAAARGFSVGGTVTTHYNAAITASIQQWGGSAADAATYLAQPGVAYATAAGTTYKQKIGVQKWISEYIQPVQAWTDWRRLDSPTLTAPAGALSGIPVRLRYPTEESNLNGTNYAAAATAIGGDKVETKVFWDKF</sequence>
<evidence type="ECO:0000313" key="2">
    <source>
        <dbReference type="EMBL" id="OGX89865.1"/>
    </source>
</evidence>
<dbReference type="AlphaFoldDB" id="A0A1G1TG73"/>
<reference evidence="2 3" key="1">
    <citation type="submission" date="2016-08" db="EMBL/GenBank/DDBJ databases">
        <title>Hymenobacter coccineus sp. nov., Hymenobacter lapidarius sp. nov. and Hymenobacter glacialis sp. nov., isolated from Antarctic soil.</title>
        <authorList>
            <person name="Sedlacek I."/>
            <person name="Kralova S."/>
            <person name="Kyrova K."/>
            <person name="Maslanova I."/>
            <person name="Stankova E."/>
            <person name="Vrbovska V."/>
            <person name="Nemec M."/>
            <person name="Bartak M."/>
            <person name="Svec P."/>
            <person name="Busse H.-J."/>
            <person name="Pantucek R."/>
        </authorList>
    </citation>
    <scope>NUCLEOTIDE SEQUENCE [LARGE SCALE GENOMIC DNA]</scope>
    <source>
        <strain evidence="2 3">CCM 8649</strain>
    </source>
</reference>
<protein>
    <recommendedName>
        <fullName evidence="4">SusD/RagB family nutrient-binding outer membrane lipoprotein</fullName>
    </recommendedName>
</protein>
<dbReference type="SUPFAM" id="SSF48452">
    <property type="entry name" value="TPR-like"/>
    <property type="match status" value="1"/>
</dbReference>
<evidence type="ECO:0000313" key="3">
    <source>
        <dbReference type="Proteomes" id="UP000177506"/>
    </source>
</evidence>
<comment type="caution">
    <text evidence="2">The sequence shown here is derived from an EMBL/GenBank/DDBJ whole genome shotgun (WGS) entry which is preliminary data.</text>
</comment>
<dbReference type="InterPro" id="IPR041662">
    <property type="entry name" value="SusD-like_2"/>
</dbReference>
<evidence type="ECO:0008006" key="4">
    <source>
        <dbReference type="Google" id="ProtNLM"/>
    </source>
</evidence>
<dbReference type="PROSITE" id="PS51257">
    <property type="entry name" value="PROKAR_LIPOPROTEIN"/>
    <property type="match status" value="1"/>
</dbReference>
<dbReference type="InterPro" id="IPR011990">
    <property type="entry name" value="TPR-like_helical_dom_sf"/>
</dbReference>
<dbReference type="Pfam" id="PF12771">
    <property type="entry name" value="SusD-like_2"/>
    <property type="match status" value="1"/>
</dbReference>
<dbReference type="Gene3D" id="1.25.40.390">
    <property type="match status" value="1"/>
</dbReference>
<proteinExistence type="predicted"/>
<dbReference type="OrthoDB" id="622163at2"/>
<evidence type="ECO:0000256" key="1">
    <source>
        <dbReference type="SAM" id="SignalP"/>
    </source>
</evidence>
<feature type="chain" id="PRO_5009579558" description="SusD/RagB family nutrient-binding outer membrane lipoprotein" evidence="1">
    <location>
        <begin position="20"/>
        <end position="491"/>
    </location>
</feature>
<name>A0A1G1TG73_9BACT</name>
<keyword evidence="1" id="KW-0732">Signal</keyword>
<dbReference type="Proteomes" id="UP000177506">
    <property type="component" value="Unassembled WGS sequence"/>
</dbReference>
<keyword evidence="3" id="KW-1185">Reference proteome</keyword>
<dbReference type="EMBL" id="MDZA01000222">
    <property type="protein sequence ID" value="OGX89865.1"/>
    <property type="molecule type" value="Genomic_DNA"/>
</dbReference>
<accession>A0A1G1TG73</accession>
<gene>
    <name evidence="2" type="ORF">BEN49_00760</name>
</gene>
<dbReference type="RefSeq" id="WP_070744157.1">
    <property type="nucleotide sequence ID" value="NZ_MDZA01000222.1"/>
</dbReference>